<gene>
    <name evidence="1" type="ORF">FHS77_002710</name>
</gene>
<dbReference type="Proteomes" id="UP000555393">
    <property type="component" value="Unassembled WGS sequence"/>
</dbReference>
<proteinExistence type="predicted"/>
<dbReference type="EMBL" id="JACIIU010000017">
    <property type="protein sequence ID" value="MBB6262142.1"/>
    <property type="molecule type" value="Genomic_DNA"/>
</dbReference>
<sequence length="114" mass="12699">MHPEAYPDFALPMKEVPVEDIEGGDIPGAELTPEQQRALMPPISKRQLRLTLVRNGISLSDLDAAILAMGDESVIEWQDASEYRRLHPLLNQVAAHLSLTQEQVDAMWQQALTA</sequence>
<name>A0A841M048_9HYPH</name>
<dbReference type="AlphaFoldDB" id="A0A841M048"/>
<dbReference type="RefSeq" id="WP_184224150.1">
    <property type="nucleotide sequence ID" value="NZ_JACIIU010000017.1"/>
</dbReference>
<organism evidence="1 2">
    <name type="scientific">Paenochrobactrum gallinarii</name>
    <dbReference type="NCBI Taxonomy" id="643673"/>
    <lineage>
        <taxon>Bacteria</taxon>
        <taxon>Pseudomonadati</taxon>
        <taxon>Pseudomonadota</taxon>
        <taxon>Alphaproteobacteria</taxon>
        <taxon>Hyphomicrobiales</taxon>
        <taxon>Brucellaceae</taxon>
        <taxon>Paenochrobactrum</taxon>
    </lineage>
</organism>
<evidence type="ECO:0000313" key="1">
    <source>
        <dbReference type="EMBL" id="MBB6262142.1"/>
    </source>
</evidence>
<keyword evidence="2" id="KW-1185">Reference proteome</keyword>
<accession>A0A841M048</accession>
<comment type="caution">
    <text evidence="1">The sequence shown here is derived from an EMBL/GenBank/DDBJ whole genome shotgun (WGS) entry which is preliminary data.</text>
</comment>
<reference evidence="1 2" key="1">
    <citation type="submission" date="2020-08" db="EMBL/GenBank/DDBJ databases">
        <title>Genomic Encyclopedia of Type Strains, Phase IV (KMG-IV): sequencing the most valuable type-strain genomes for metagenomic binning, comparative biology and taxonomic classification.</title>
        <authorList>
            <person name="Goeker M."/>
        </authorList>
    </citation>
    <scope>NUCLEOTIDE SEQUENCE [LARGE SCALE GENOMIC DNA]</scope>
    <source>
        <strain evidence="1 2">DSM 22336</strain>
    </source>
</reference>
<evidence type="ECO:0000313" key="2">
    <source>
        <dbReference type="Proteomes" id="UP000555393"/>
    </source>
</evidence>
<protein>
    <submittedName>
        <fullName evidence="1">Uncharacterized protein</fullName>
    </submittedName>
</protein>